<sequence length="132" mass="14613">MKLRNRIHLYSTLLMLVILVVLTVVIYYSFSSLAYSTEVDELDSVSEALRSTFTANETVNPSDILRAYMPVSGLVKVTDQEGQSLETVQSPDITTQFPVESGEDSGTMMVDGERFAYTTAPLIWSDGTTQNC</sequence>
<dbReference type="EMBL" id="QLZR01000002">
    <property type="protein sequence ID" value="RAZ79462.1"/>
    <property type="molecule type" value="Genomic_DNA"/>
</dbReference>
<accession>A0A365L250</accession>
<keyword evidence="3" id="KW-1185">Reference proteome</keyword>
<reference evidence="2 3" key="1">
    <citation type="submission" date="2018-06" db="EMBL/GenBank/DDBJ databases">
        <title>The draft genome sequences of strains SCU63 and S1.</title>
        <authorList>
            <person name="Gan L."/>
        </authorList>
    </citation>
    <scope>NUCLEOTIDE SEQUENCE [LARGE SCALE GENOMIC DNA]</scope>
    <source>
        <strain evidence="2 3">SCU63</strain>
    </source>
</reference>
<keyword evidence="1" id="KW-0812">Transmembrane</keyword>
<protein>
    <submittedName>
        <fullName evidence="2">Uncharacterized protein</fullName>
    </submittedName>
</protein>
<organism evidence="2 3">
    <name type="scientific">Planococcus halotolerans</name>
    <dbReference type="NCBI Taxonomy" id="2233542"/>
    <lineage>
        <taxon>Bacteria</taxon>
        <taxon>Bacillati</taxon>
        <taxon>Bacillota</taxon>
        <taxon>Bacilli</taxon>
        <taxon>Bacillales</taxon>
        <taxon>Caryophanaceae</taxon>
        <taxon>Planococcus</taxon>
    </lineage>
</organism>
<proteinExistence type="predicted"/>
<feature type="transmembrane region" description="Helical" evidence="1">
    <location>
        <begin position="7"/>
        <end position="30"/>
    </location>
</feature>
<dbReference type="RefSeq" id="WP_112223032.1">
    <property type="nucleotide sequence ID" value="NZ_CP196859.1"/>
</dbReference>
<evidence type="ECO:0000256" key="1">
    <source>
        <dbReference type="SAM" id="Phobius"/>
    </source>
</evidence>
<name>A0A365L250_9BACL</name>
<keyword evidence="1" id="KW-0472">Membrane</keyword>
<evidence type="ECO:0000313" key="3">
    <source>
        <dbReference type="Proteomes" id="UP000251002"/>
    </source>
</evidence>
<gene>
    <name evidence="2" type="ORF">DP120_07570</name>
</gene>
<keyword evidence="1" id="KW-1133">Transmembrane helix</keyword>
<evidence type="ECO:0000313" key="2">
    <source>
        <dbReference type="EMBL" id="RAZ79462.1"/>
    </source>
</evidence>
<comment type="caution">
    <text evidence="2">The sequence shown here is derived from an EMBL/GenBank/DDBJ whole genome shotgun (WGS) entry which is preliminary data.</text>
</comment>
<dbReference type="AlphaFoldDB" id="A0A365L250"/>
<dbReference type="Proteomes" id="UP000251002">
    <property type="component" value="Unassembled WGS sequence"/>
</dbReference>